<organism evidence="11 12">
    <name type="scientific">Intoshia linei</name>
    <dbReference type="NCBI Taxonomy" id="1819745"/>
    <lineage>
        <taxon>Eukaryota</taxon>
        <taxon>Metazoa</taxon>
        <taxon>Spiralia</taxon>
        <taxon>Lophotrochozoa</taxon>
        <taxon>Mesozoa</taxon>
        <taxon>Orthonectida</taxon>
        <taxon>Rhopaluridae</taxon>
        <taxon>Intoshia</taxon>
    </lineage>
</organism>
<dbReference type="PANTHER" id="PTHR43011:SF1">
    <property type="entry name" value="IRON-SULFUR CLUSTER ASSEMBLY 2 HOMOLOG, MITOCHONDRIAL"/>
    <property type="match status" value="1"/>
</dbReference>
<accession>A0A177AZU8</accession>
<evidence type="ECO:0000256" key="5">
    <source>
        <dbReference type="ARBA" id="ARBA00023128"/>
    </source>
</evidence>
<evidence type="ECO:0000256" key="4">
    <source>
        <dbReference type="ARBA" id="ARBA00023004"/>
    </source>
</evidence>
<dbReference type="InterPro" id="IPR035903">
    <property type="entry name" value="HesB-like_dom_sf"/>
</dbReference>
<evidence type="ECO:0000256" key="7">
    <source>
        <dbReference type="ARBA" id="ARBA00073313"/>
    </source>
</evidence>
<reference evidence="11 12" key="1">
    <citation type="submission" date="2016-04" db="EMBL/GenBank/DDBJ databases">
        <title>The genome of Intoshia linei affirms orthonectids as highly simplified spiralians.</title>
        <authorList>
            <person name="Mikhailov K.V."/>
            <person name="Slusarev G.S."/>
            <person name="Nikitin M.A."/>
            <person name="Logacheva M.D."/>
            <person name="Penin A."/>
            <person name="Aleoshin V."/>
            <person name="Panchin Y.V."/>
        </authorList>
    </citation>
    <scope>NUCLEOTIDE SEQUENCE [LARGE SCALE GENOMIC DNA]</scope>
    <source>
        <strain evidence="11">Intl2013</strain>
        <tissue evidence="11">Whole animal</tissue>
    </source>
</reference>
<sequence length="201" mass="22474">MMAYPLFNLVQPNSNIPENDTELPPFVESDHVNADKNPPKMKQIVVTDCLDRFSSCHMNQSHCKANTNGGCFENSKSKLEYIYSFDKKEQLTCKQLYEGGHCTSDLKLASLGKNKMLRILVDTGGCSGYTYNFTIDTNIEKDDILFDENGLKLIIDKISIEFIKGSTIEYASELIRSSFVVLNNPNSQLACSCGVSFSPKI</sequence>
<dbReference type="EMBL" id="LWCA01000771">
    <property type="protein sequence ID" value="OAF67002.1"/>
    <property type="molecule type" value="Genomic_DNA"/>
</dbReference>
<evidence type="ECO:0000259" key="10">
    <source>
        <dbReference type="Pfam" id="PF01521"/>
    </source>
</evidence>
<evidence type="ECO:0000256" key="6">
    <source>
        <dbReference type="ARBA" id="ARBA00057540"/>
    </source>
</evidence>
<name>A0A177AZU8_9BILA</name>
<dbReference type="FunFam" id="2.60.300.12:FF:000006">
    <property type="entry name" value="Iron-sulfur cluster assembly 2 mitochondrial"/>
    <property type="match status" value="1"/>
</dbReference>
<keyword evidence="4" id="KW-0408">Iron</keyword>
<proteinExistence type="inferred from homology"/>
<comment type="similarity">
    <text evidence="2">Belongs to the HesB/IscA family.</text>
</comment>
<evidence type="ECO:0000256" key="3">
    <source>
        <dbReference type="ARBA" id="ARBA00022723"/>
    </source>
</evidence>
<dbReference type="OrthoDB" id="1938621at2759"/>
<comment type="subcellular location">
    <subcellularLocation>
        <location evidence="1">Mitochondrion</location>
    </subcellularLocation>
</comment>
<keyword evidence="3" id="KW-0479">Metal-binding</keyword>
<dbReference type="SUPFAM" id="SSF89360">
    <property type="entry name" value="HesB-like domain"/>
    <property type="match status" value="1"/>
</dbReference>
<protein>
    <recommendedName>
        <fullName evidence="7">Iron-sulfur cluster assembly 2 homolog, mitochondrial</fullName>
    </recommendedName>
    <alternativeName>
        <fullName evidence="8">HESB-like domain-containing protein 1</fullName>
    </alternativeName>
</protein>
<evidence type="ECO:0000256" key="8">
    <source>
        <dbReference type="ARBA" id="ARBA00077082"/>
    </source>
</evidence>
<dbReference type="GO" id="GO:0005506">
    <property type="term" value="F:iron ion binding"/>
    <property type="evidence" value="ECO:0007669"/>
    <property type="project" value="TreeGrafter"/>
</dbReference>
<evidence type="ECO:0000256" key="2">
    <source>
        <dbReference type="ARBA" id="ARBA00006718"/>
    </source>
</evidence>
<comment type="caution">
    <text evidence="11">The sequence shown here is derived from an EMBL/GenBank/DDBJ whole genome shotgun (WGS) entry which is preliminary data.</text>
</comment>
<dbReference type="Pfam" id="PF01521">
    <property type="entry name" value="Fe-S_biosyn"/>
    <property type="match status" value="1"/>
</dbReference>
<feature type="domain" description="Core" evidence="10">
    <location>
        <begin position="112"/>
        <end position="194"/>
    </location>
</feature>
<dbReference type="GO" id="GO:0120510">
    <property type="term" value="C:mitochondrial [4Fe-4S] assembly complex"/>
    <property type="evidence" value="ECO:0007669"/>
    <property type="project" value="UniProtKB-ARBA"/>
</dbReference>
<evidence type="ECO:0000313" key="12">
    <source>
        <dbReference type="Proteomes" id="UP000078046"/>
    </source>
</evidence>
<dbReference type="Gene3D" id="2.60.300.12">
    <property type="entry name" value="HesB-like domain"/>
    <property type="match status" value="1"/>
</dbReference>
<dbReference type="InterPro" id="IPR016092">
    <property type="entry name" value="ATAP"/>
</dbReference>
<dbReference type="InterPro" id="IPR000361">
    <property type="entry name" value="ATAP_core_dom"/>
</dbReference>
<dbReference type="GO" id="GO:0016226">
    <property type="term" value="P:iron-sulfur cluster assembly"/>
    <property type="evidence" value="ECO:0007669"/>
    <property type="project" value="InterPro"/>
</dbReference>
<dbReference type="Proteomes" id="UP000078046">
    <property type="component" value="Unassembled WGS sequence"/>
</dbReference>
<evidence type="ECO:0000256" key="1">
    <source>
        <dbReference type="ARBA" id="ARBA00004173"/>
    </source>
</evidence>
<dbReference type="PANTHER" id="PTHR43011">
    <property type="entry name" value="IRON-SULFUR CLUSTER ASSEMBLY 2 HOMOLOG, MITOCHONDRIAL"/>
    <property type="match status" value="1"/>
</dbReference>
<dbReference type="GO" id="GO:0051539">
    <property type="term" value="F:4 iron, 4 sulfur cluster binding"/>
    <property type="evidence" value="ECO:0007669"/>
    <property type="project" value="TreeGrafter"/>
</dbReference>
<keyword evidence="5" id="KW-0496">Mitochondrion</keyword>
<dbReference type="AlphaFoldDB" id="A0A177AZU8"/>
<gene>
    <name evidence="11" type="ORF">A3Q56_05273</name>
</gene>
<keyword evidence="12" id="KW-1185">Reference proteome</keyword>
<comment type="function">
    <text evidence="6">Involved in the maturation of mitochondrial 4Fe-4S proteins functioning late in the iron-sulfur cluster assembly pathway. May be involved in the binding of an intermediate of Fe/S cluster assembly.</text>
</comment>
<evidence type="ECO:0000313" key="11">
    <source>
        <dbReference type="EMBL" id="OAF67002.1"/>
    </source>
</evidence>
<dbReference type="GO" id="GO:0051537">
    <property type="term" value="F:2 iron, 2 sulfur cluster binding"/>
    <property type="evidence" value="ECO:0007669"/>
    <property type="project" value="TreeGrafter"/>
</dbReference>
<comment type="subunit">
    <text evidence="9">Heterotetramer; forms a dimer of dimers with IBA57. Interacts with [2Fe-2S]-ISCA2 forming the heterodimer [2Fe- 2S]-ISCA2-IBA57 complex; [2Fe-2S] cluster binding is absolutely required to promote the complex formation.</text>
</comment>
<dbReference type="NCBIfam" id="TIGR00049">
    <property type="entry name" value="iron-sulfur cluster assembly accessory protein"/>
    <property type="match status" value="1"/>
</dbReference>
<evidence type="ECO:0000256" key="9">
    <source>
        <dbReference type="ARBA" id="ARBA00093471"/>
    </source>
</evidence>